<gene>
    <name evidence="2" type="ORF">EG240_03535</name>
</gene>
<keyword evidence="3" id="KW-1185">Reference proteome</keyword>
<feature type="signal peptide" evidence="1">
    <location>
        <begin position="1"/>
        <end position="23"/>
    </location>
</feature>
<dbReference type="EMBL" id="RQVQ01000006">
    <property type="protein sequence ID" value="RRJ92262.1"/>
    <property type="molecule type" value="Genomic_DNA"/>
</dbReference>
<name>A0A3P3WAS1_9FLAO</name>
<feature type="chain" id="PRO_5018279807" description="Lipoprotein" evidence="1">
    <location>
        <begin position="24"/>
        <end position="224"/>
    </location>
</feature>
<sequence length="224" mass="25642">MNKFKKITLGVLGAALLATGLYSCSNDNEATDVQQNEKNAQARGVSKDTFLKNYYQGKVYNLGRNVVFSNIEGNFKLSEVLLDDAKQVGYLIEDLNTNELLYFADKNLNTDELNFENIITGEKDKLTKISTDSVFDESKKYDFIYVVNLIKEDNYQSLGWIKRFNIDRFWKNNEKDCSSSYRVGDEDSIYFGKCVQDCSFRSYRFFIAGPEHHAGQYPTGSNDC</sequence>
<protein>
    <recommendedName>
        <fullName evidence="4">Lipoprotein</fullName>
    </recommendedName>
</protein>
<accession>A0A3P3WAS1</accession>
<evidence type="ECO:0000313" key="2">
    <source>
        <dbReference type="EMBL" id="RRJ92262.1"/>
    </source>
</evidence>
<evidence type="ECO:0008006" key="4">
    <source>
        <dbReference type="Google" id="ProtNLM"/>
    </source>
</evidence>
<dbReference type="RefSeq" id="WP_125017494.1">
    <property type="nucleotide sequence ID" value="NZ_RQVQ01000006.1"/>
</dbReference>
<organism evidence="2 3">
    <name type="scientific">Paenimyroides tangerinum</name>
    <dbReference type="NCBI Taxonomy" id="2488728"/>
    <lineage>
        <taxon>Bacteria</taxon>
        <taxon>Pseudomonadati</taxon>
        <taxon>Bacteroidota</taxon>
        <taxon>Flavobacteriia</taxon>
        <taxon>Flavobacteriales</taxon>
        <taxon>Flavobacteriaceae</taxon>
        <taxon>Paenimyroides</taxon>
    </lineage>
</organism>
<comment type="caution">
    <text evidence="2">The sequence shown here is derived from an EMBL/GenBank/DDBJ whole genome shotgun (WGS) entry which is preliminary data.</text>
</comment>
<dbReference type="PROSITE" id="PS51257">
    <property type="entry name" value="PROKAR_LIPOPROTEIN"/>
    <property type="match status" value="1"/>
</dbReference>
<evidence type="ECO:0000256" key="1">
    <source>
        <dbReference type="SAM" id="SignalP"/>
    </source>
</evidence>
<keyword evidence="1" id="KW-0732">Signal</keyword>
<reference evidence="2 3" key="1">
    <citation type="submission" date="2018-11" db="EMBL/GenBank/DDBJ databases">
        <title>Flavobacterium sp. nov., YIM 102701-2 draft genome.</title>
        <authorList>
            <person name="Li G."/>
            <person name="Jiang Y."/>
        </authorList>
    </citation>
    <scope>NUCLEOTIDE SEQUENCE [LARGE SCALE GENOMIC DNA]</scope>
    <source>
        <strain evidence="2 3">YIM 102701-2</strain>
    </source>
</reference>
<dbReference type="Proteomes" id="UP000275719">
    <property type="component" value="Unassembled WGS sequence"/>
</dbReference>
<dbReference type="AlphaFoldDB" id="A0A3P3WAS1"/>
<evidence type="ECO:0000313" key="3">
    <source>
        <dbReference type="Proteomes" id="UP000275719"/>
    </source>
</evidence>
<proteinExistence type="predicted"/>